<dbReference type="EMBL" id="WUML01000054">
    <property type="protein sequence ID" value="MXO03077.1"/>
    <property type="molecule type" value="Genomic_DNA"/>
</dbReference>
<organism evidence="1 2">
    <name type="scientific">Shinella zoogloeoides</name>
    <name type="common">Crabtreella saccharophila</name>
    <dbReference type="NCBI Taxonomy" id="352475"/>
    <lineage>
        <taxon>Bacteria</taxon>
        <taxon>Pseudomonadati</taxon>
        <taxon>Pseudomonadota</taxon>
        <taxon>Alphaproteobacteria</taxon>
        <taxon>Hyphomicrobiales</taxon>
        <taxon>Rhizobiaceae</taxon>
        <taxon>Shinella</taxon>
    </lineage>
</organism>
<sequence>MNSKEYNNSIIDWISGIIKEKYVLRKSEYETFEAFLTLNAYFITFEFDQNTINQKYVQSEDRAPIGSIEMKQFSNIYNMMCRENFGRNYNKIPDEAKPLAVACIDANGSRYWRELGDVENVHIHSIWIMDV</sequence>
<gene>
    <name evidence="1" type="ORF">GR156_22580</name>
</gene>
<evidence type="ECO:0000313" key="1">
    <source>
        <dbReference type="EMBL" id="MXO03077.1"/>
    </source>
</evidence>
<dbReference type="AlphaFoldDB" id="A0A6N8TIE5"/>
<comment type="caution">
    <text evidence="1">The sequence shown here is derived from an EMBL/GenBank/DDBJ whole genome shotgun (WGS) entry which is preliminary data.</text>
</comment>
<evidence type="ECO:0000313" key="2">
    <source>
        <dbReference type="Proteomes" id="UP000440304"/>
    </source>
</evidence>
<dbReference type="Proteomes" id="UP000440304">
    <property type="component" value="Unassembled WGS sequence"/>
</dbReference>
<name>A0A6N8TIE5_SHIZO</name>
<protein>
    <submittedName>
        <fullName evidence="1">Uncharacterized protein</fullName>
    </submittedName>
</protein>
<proteinExistence type="predicted"/>
<feature type="non-terminal residue" evidence="1">
    <location>
        <position position="131"/>
    </location>
</feature>
<dbReference type="RefSeq" id="WP_160788217.1">
    <property type="nucleotide sequence ID" value="NZ_WUML01000054.1"/>
</dbReference>
<reference evidence="1 2" key="1">
    <citation type="submission" date="2019-12" db="EMBL/GenBank/DDBJ databases">
        <title>Shinella granuli gen. nov., sp. nov., and proposal of the reclassification of Zoogloea ramigera ATCC 19623 as Shinella zoogloeoides sp. nov.</title>
        <authorList>
            <person name="Gao J."/>
        </authorList>
    </citation>
    <scope>NUCLEOTIDE SEQUENCE [LARGE SCALE GENOMIC DNA]</scope>
    <source>
        <strain evidence="1 2">DSM 287</strain>
    </source>
</reference>
<dbReference type="OrthoDB" id="8453202at2"/>
<accession>A0A6N8TIE5</accession>